<name>A0A392UVZ5_9FABA</name>
<protein>
    <submittedName>
        <fullName evidence="2">Uncharacterized protein</fullName>
    </submittedName>
</protein>
<gene>
    <name evidence="2" type="ORF">A2U01_0100332</name>
</gene>
<feature type="non-terminal residue" evidence="2">
    <location>
        <position position="49"/>
    </location>
</feature>
<evidence type="ECO:0000256" key="1">
    <source>
        <dbReference type="SAM" id="MobiDB-lite"/>
    </source>
</evidence>
<sequence length="49" mass="5621">MTRTNSDKLDDLTSLLTQFQESFNSKMDAVTNRVESLERRSPESGNTRN</sequence>
<feature type="region of interest" description="Disordered" evidence="1">
    <location>
        <begin position="30"/>
        <end position="49"/>
    </location>
</feature>
<accession>A0A392UVZ5</accession>
<organism evidence="2 3">
    <name type="scientific">Trifolium medium</name>
    <dbReference type="NCBI Taxonomy" id="97028"/>
    <lineage>
        <taxon>Eukaryota</taxon>
        <taxon>Viridiplantae</taxon>
        <taxon>Streptophyta</taxon>
        <taxon>Embryophyta</taxon>
        <taxon>Tracheophyta</taxon>
        <taxon>Spermatophyta</taxon>
        <taxon>Magnoliopsida</taxon>
        <taxon>eudicotyledons</taxon>
        <taxon>Gunneridae</taxon>
        <taxon>Pentapetalae</taxon>
        <taxon>rosids</taxon>
        <taxon>fabids</taxon>
        <taxon>Fabales</taxon>
        <taxon>Fabaceae</taxon>
        <taxon>Papilionoideae</taxon>
        <taxon>50 kb inversion clade</taxon>
        <taxon>NPAAA clade</taxon>
        <taxon>Hologalegina</taxon>
        <taxon>IRL clade</taxon>
        <taxon>Trifolieae</taxon>
        <taxon>Trifolium</taxon>
    </lineage>
</organism>
<dbReference type="Proteomes" id="UP000265520">
    <property type="component" value="Unassembled WGS sequence"/>
</dbReference>
<keyword evidence="3" id="KW-1185">Reference proteome</keyword>
<evidence type="ECO:0000313" key="3">
    <source>
        <dbReference type="Proteomes" id="UP000265520"/>
    </source>
</evidence>
<proteinExistence type="predicted"/>
<dbReference type="EMBL" id="LXQA010965175">
    <property type="protein sequence ID" value="MCI79061.1"/>
    <property type="molecule type" value="Genomic_DNA"/>
</dbReference>
<reference evidence="2 3" key="1">
    <citation type="journal article" date="2018" name="Front. Plant Sci.">
        <title>Red Clover (Trifolium pratense) and Zigzag Clover (T. medium) - A Picture of Genomic Similarities and Differences.</title>
        <authorList>
            <person name="Dluhosova J."/>
            <person name="Istvanek J."/>
            <person name="Nedelnik J."/>
            <person name="Repkova J."/>
        </authorList>
    </citation>
    <scope>NUCLEOTIDE SEQUENCE [LARGE SCALE GENOMIC DNA]</scope>
    <source>
        <strain evidence="3">cv. 10/8</strain>
        <tissue evidence="2">Leaf</tissue>
    </source>
</reference>
<evidence type="ECO:0000313" key="2">
    <source>
        <dbReference type="EMBL" id="MCI79061.1"/>
    </source>
</evidence>
<dbReference type="AlphaFoldDB" id="A0A392UVZ5"/>
<comment type="caution">
    <text evidence="2">The sequence shown here is derived from an EMBL/GenBank/DDBJ whole genome shotgun (WGS) entry which is preliminary data.</text>
</comment>